<organism evidence="2 3">
    <name type="scientific">Eremothecium cymbalariae (strain CBS 270.75 / DBVPG 7215 / KCTC 17166 / NRRL Y-17582)</name>
    <name type="common">Yeast</name>
    <dbReference type="NCBI Taxonomy" id="931890"/>
    <lineage>
        <taxon>Eukaryota</taxon>
        <taxon>Fungi</taxon>
        <taxon>Dikarya</taxon>
        <taxon>Ascomycota</taxon>
        <taxon>Saccharomycotina</taxon>
        <taxon>Saccharomycetes</taxon>
        <taxon>Saccharomycetales</taxon>
        <taxon>Saccharomycetaceae</taxon>
        <taxon>Eremothecium</taxon>
    </lineage>
</organism>
<dbReference type="Proteomes" id="UP000006790">
    <property type="component" value="Chromosome 2"/>
</dbReference>
<dbReference type="RefSeq" id="XP_003644662.1">
    <property type="nucleotide sequence ID" value="XM_003644614.1"/>
</dbReference>
<evidence type="ECO:0000313" key="3">
    <source>
        <dbReference type="Proteomes" id="UP000006790"/>
    </source>
</evidence>
<accession>G8JPJ6</accession>
<feature type="region of interest" description="Disordered" evidence="1">
    <location>
        <begin position="86"/>
        <end position="175"/>
    </location>
</feature>
<proteinExistence type="predicted"/>
<protein>
    <recommendedName>
        <fullName evidence="4">M-phase phosphoprotein 6</fullName>
    </recommendedName>
</protein>
<evidence type="ECO:0008006" key="4">
    <source>
        <dbReference type="Google" id="ProtNLM"/>
    </source>
</evidence>
<gene>
    <name evidence="2" type="ordered locus">Ecym_2092</name>
</gene>
<dbReference type="Pfam" id="PF10175">
    <property type="entry name" value="MPP6"/>
    <property type="match status" value="1"/>
</dbReference>
<dbReference type="OrthoDB" id="4084022at2759"/>
<reference evidence="3" key="1">
    <citation type="journal article" date="2012" name="G3 (Bethesda)">
        <title>Pichia sorbitophila, an interspecies yeast hybrid reveals early steps of genome resolution following polyploidization.</title>
        <authorList>
            <person name="Leh Louis V."/>
            <person name="Despons L."/>
            <person name="Friedrich A."/>
            <person name="Martin T."/>
            <person name="Durrens P."/>
            <person name="Casaregola S."/>
            <person name="Neuveglise C."/>
            <person name="Fairhead C."/>
            <person name="Marck C."/>
            <person name="Cruz J.A."/>
            <person name="Straub M.L."/>
            <person name="Kugler V."/>
            <person name="Sacerdot C."/>
            <person name="Uzunov Z."/>
            <person name="Thierry A."/>
            <person name="Weiss S."/>
            <person name="Bleykasten C."/>
            <person name="De Montigny J."/>
            <person name="Jacques N."/>
            <person name="Jung P."/>
            <person name="Lemaire M."/>
            <person name="Mallet S."/>
            <person name="Morel G."/>
            <person name="Richard G.F."/>
            <person name="Sarkar A."/>
            <person name="Savel G."/>
            <person name="Schacherer J."/>
            <person name="Seret M.L."/>
            <person name="Talla E."/>
            <person name="Samson G."/>
            <person name="Jubin C."/>
            <person name="Poulain J."/>
            <person name="Vacherie B."/>
            <person name="Barbe V."/>
            <person name="Pelletier E."/>
            <person name="Sherman D.J."/>
            <person name="Westhof E."/>
            <person name="Weissenbach J."/>
            <person name="Baret P.V."/>
            <person name="Wincker P."/>
            <person name="Gaillardin C."/>
            <person name="Dujon B."/>
            <person name="Souciet J.L."/>
        </authorList>
    </citation>
    <scope>NUCLEOTIDE SEQUENCE [LARGE SCALE GENOMIC DNA]</scope>
    <source>
        <strain evidence="3">CBS 270.75 / DBVPG 7215 / KCTC 17166 / NRRL Y-17582</strain>
    </source>
</reference>
<dbReference type="OMA" id="MKFMKQA"/>
<dbReference type="KEGG" id="erc:Ecym_2092"/>
<feature type="compositionally biased region" description="Low complexity" evidence="1">
    <location>
        <begin position="107"/>
        <end position="120"/>
    </location>
</feature>
<dbReference type="HOGENOM" id="CLU_1695064_0_0_1"/>
<dbReference type="AlphaFoldDB" id="G8JPJ6"/>
<sequence>MTGKGGGNAVSGKLSSRVMNMKFMRHVDDQVEGQEQKGYTKTPTDSSQWKLKGSEKYLKRILKPKQMTVMGHTAVRRFNLADNIGVDGKEQETLPSSSLNIGRKVYTSTEKTTAASTTASIDTQDPSDLAPVAIRKRTRDESLEDLWNSGKNTKRPKKGSNTDVRSNAKTKKPKK</sequence>
<feature type="region of interest" description="Disordered" evidence="1">
    <location>
        <begin position="30"/>
        <end position="49"/>
    </location>
</feature>
<evidence type="ECO:0000256" key="1">
    <source>
        <dbReference type="SAM" id="MobiDB-lite"/>
    </source>
</evidence>
<feature type="compositionally biased region" description="Polar residues" evidence="1">
    <location>
        <begin position="37"/>
        <end position="49"/>
    </location>
</feature>
<dbReference type="InParanoid" id="G8JPJ6"/>
<dbReference type="EMBL" id="CP002498">
    <property type="protein sequence ID" value="AET37845.1"/>
    <property type="molecule type" value="Genomic_DNA"/>
</dbReference>
<dbReference type="GeneID" id="11470496"/>
<name>G8JPJ6_ERECY</name>
<evidence type="ECO:0000313" key="2">
    <source>
        <dbReference type="EMBL" id="AET37845.1"/>
    </source>
</evidence>
<keyword evidence="3" id="KW-1185">Reference proteome</keyword>